<keyword evidence="4" id="KW-1185">Reference proteome</keyword>
<dbReference type="InterPro" id="IPR036691">
    <property type="entry name" value="Endo/exonu/phosph_ase_sf"/>
</dbReference>
<evidence type="ECO:0000313" key="3">
    <source>
        <dbReference type="EMBL" id="RMI36669.1"/>
    </source>
</evidence>
<reference evidence="3 4" key="1">
    <citation type="submission" date="2018-10" db="EMBL/GenBank/DDBJ databases">
        <title>Isolation from soil.</title>
        <authorList>
            <person name="Hu J."/>
        </authorList>
    </citation>
    <scope>NUCLEOTIDE SEQUENCE [LARGE SCALE GENOMIC DNA]</scope>
    <source>
        <strain evidence="3 4">NEAU-Ht49</strain>
    </source>
</reference>
<evidence type="ECO:0000259" key="2">
    <source>
        <dbReference type="Pfam" id="PF03372"/>
    </source>
</evidence>
<dbReference type="AlphaFoldDB" id="A0A3M2LGP8"/>
<dbReference type="GO" id="GO:0004527">
    <property type="term" value="F:exonuclease activity"/>
    <property type="evidence" value="ECO:0007669"/>
    <property type="project" value="UniProtKB-KW"/>
</dbReference>
<dbReference type="InterPro" id="IPR005135">
    <property type="entry name" value="Endo/exonuclease/phosphatase"/>
</dbReference>
<gene>
    <name evidence="3" type="ORF">EBO15_37960</name>
</gene>
<dbReference type="PANTHER" id="PTHR14859:SF15">
    <property type="entry name" value="ENDONUCLEASE_EXONUCLEASE_PHOSPHATASE DOMAIN-CONTAINING PROTEIN"/>
    <property type="match status" value="1"/>
</dbReference>
<name>A0A3M2LGP8_9ACTN</name>
<keyword evidence="3" id="KW-0540">Nuclease</keyword>
<evidence type="ECO:0000313" key="4">
    <source>
        <dbReference type="Proteomes" id="UP000282674"/>
    </source>
</evidence>
<proteinExistence type="predicted"/>
<evidence type="ECO:0000256" key="1">
    <source>
        <dbReference type="SAM" id="MobiDB-lite"/>
    </source>
</evidence>
<dbReference type="OrthoDB" id="3515699at2"/>
<dbReference type="PANTHER" id="PTHR14859">
    <property type="entry name" value="CALCOFLUOR WHITE HYPERSENSITIVE PROTEIN PRECURSOR"/>
    <property type="match status" value="1"/>
</dbReference>
<dbReference type="GO" id="GO:0006506">
    <property type="term" value="P:GPI anchor biosynthetic process"/>
    <property type="evidence" value="ECO:0007669"/>
    <property type="project" value="TreeGrafter"/>
</dbReference>
<dbReference type="InterPro" id="IPR051916">
    <property type="entry name" value="GPI-anchor_lipid_remodeler"/>
</dbReference>
<keyword evidence="3" id="KW-0269">Exonuclease</keyword>
<keyword evidence="3" id="KW-0255">Endonuclease</keyword>
<dbReference type="Proteomes" id="UP000282674">
    <property type="component" value="Unassembled WGS sequence"/>
</dbReference>
<dbReference type="SUPFAM" id="SSF56219">
    <property type="entry name" value="DNase I-like"/>
    <property type="match status" value="1"/>
</dbReference>
<organism evidence="3 4">
    <name type="scientific">Actinomadura harenae</name>
    <dbReference type="NCBI Taxonomy" id="2483351"/>
    <lineage>
        <taxon>Bacteria</taxon>
        <taxon>Bacillati</taxon>
        <taxon>Actinomycetota</taxon>
        <taxon>Actinomycetes</taxon>
        <taxon>Streptosporangiales</taxon>
        <taxon>Thermomonosporaceae</taxon>
        <taxon>Actinomadura</taxon>
    </lineage>
</organism>
<feature type="domain" description="Endonuclease/exonuclease/phosphatase" evidence="2">
    <location>
        <begin position="57"/>
        <end position="293"/>
    </location>
</feature>
<protein>
    <submittedName>
        <fullName evidence="3">Endonuclease/exonuclease/phosphatase family protein</fullName>
    </submittedName>
</protein>
<dbReference type="GO" id="GO:0004519">
    <property type="term" value="F:endonuclease activity"/>
    <property type="evidence" value="ECO:0007669"/>
    <property type="project" value="UniProtKB-KW"/>
</dbReference>
<dbReference type="EMBL" id="RFFG01000129">
    <property type="protein sequence ID" value="RMI36669.1"/>
    <property type="molecule type" value="Genomic_DNA"/>
</dbReference>
<dbReference type="Pfam" id="PF03372">
    <property type="entry name" value="Exo_endo_phos"/>
    <property type="match status" value="1"/>
</dbReference>
<feature type="region of interest" description="Disordered" evidence="1">
    <location>
        <begin position="284"/>
        <end position="303"/>
    </location>
</feature>
<comment type="caution">
    <text evidence="3">The sequence shown here is derived from an EMBL/GenBank/DDBJ whole genome shotgun (WGS) entry which is preliminary data.</text>
</comment>
<dbReference type="RefSeq" id="WP_122199306.1">
    <property type="nucleotide sequence ID" value="NZ_JBHSKC010000030.1"/>
</dbReference>
<dbReference type="GO" id="GO:0016020">
    <property type="term" value="C:membrane"/>
    <property type="evidence" value="ECO:0007669"/>
    <property type="project" value="GOC"/>
</dbReference>
<accession>A0A3M2LGP8</accession>
<keyword evidence="3" id="KW-0378">Hydrolase</keyword>
<sequence>MRAPRALIPLVAVVGAGVVVALAGAGAAIEKSPALGSTDAGRPQSGAQSPASVTTVTWDVCGDAEPGCPLGGDPAGLVRRIDRQLASTAVAGKVVQPDALLLQRVCSSQVKSLKALGRLKSWSWAFAPQPAADDRTDRACVNGEGHLGLAIATREPLSDVHHTGLPSEPGHGRIAVCGTVATWGARVCTAQFSTSAPGDDPDGTWRPKQAQTLLGLADADRVIIGGDFTDKPRAKSLDAFYSIYSECDGQRAGDPTLQDASGKATEKADYVFATRSAKISCGVPASPVRSSDHRPVTATVNFS</sequence>
<dbReference type="Gene3D" id="3.60.10.10">
    <property type="entry name" value="Endonuclease/exonuclease/phosphatase"/>
    <property type="match status" value="1"/>
</dbReference>